<dbReference type="Gene3D" id="3.40.50.300">
    <property type="entry name" value="P-loop containing nucleotide triphosphate hydrolases"/>
    <property type="match status" value="1"/>
</dbReference>
<dbReference type="EMBL" id="NIPX01000003">
    <property type="protein sequence ID" value="OWJ85479.1"/>
    <property type="molecule type" value="Genomic_DNA"/>
</dbReference>
<evidence type="ECO:0000313" key="2">
    <source>
        <dbReference type="EMBL" id="OWJ79206.1"/>
    </source>
</evidence>
<sequence>MGADGRQPAATAGEGVLVHGSTVSVAGRGLLILGRSGSGKSGLVLQLMAFGAELVADDRTRLLRREDIVMAMSPETIHGRVEARGVGILAAVAAEAVPLALVTDLDRMEKARLPEPRSHDVLGVALPLLFRVDAPHFPAALLQWLKAGRIA</sequence>
<dbReference type="InterPro" id="IPR027417">
    <property type="entry name" value="P-loop_NTPase"/>
</dbReference>
<dbReference type="Proteomes" id="UP000214673">
    <property type="component" value="Unassembled WGS sequence"/>
</dbReference>
<keyword evidence="3" id="KW-0418">Kinase</keyword>
<evidence type="ECO:0000313" key="4">
    <source>
        <dbReference type="Proteomes" id="UP000196640"/>
    </source>
</evidence>
<organism evidence="3 4">
    <name type="scientific">Haematobacter missouriensis</name>
    <dbReference type="NCBI Taxonomy" id="366616"/>
    <lineage>
        <taxon>Bacteria</taxon>
        <taxon>Pseudomonadati</taxon>
        <taxon>Pseudomonadota</taxon>
        <taxon>Alphaproteobacteria</taxon>
        <taxon>Rhodobacterales</taxon>
        <taxon>Paracoccaceae</taxon>
        <taxon>Haematobacter</taxon>
    </lineage>
</organism>
<comment type="caution">
    <text evidence="3">The sequence shown here is derived from an EMBL/GenBank/DDBJ whole genome shotgun (WGS) entry which is preliminary data.</text>
</comment>
<evidence type="ECO:0000313" key="3">
    <source>
        <dbReference type="EMBL" id="OWJ85479.1"/>
    </source>
</evidence>
<gene>
    <name evidence="3" type="ORF">CDV52_03660</name>
    <name evidence="2" type="ORF">CDV53_01440</name>
</gene>
<dbReference type="InterPro" id="IPR011104">
    <property type="entry name" value="Hpr_kin/Pase_C"/>
</dbReference>
<dbReference type="STRING" id="366616.CG51_08835"/>
<name>A0A212AVI0_9RHOB</name>
<accession>A0A212AVI0</accession>
<dbReference type="AlphaFoldDB" id="A0A212AVI0"/>
<dbReference type="EMBL" id="NIPV01000007">
    <property type="protein sequence ID" value="OWJ79206.1"/>
    <property type="molecule type" value="Genomic_DNA"/>
</dbReference>
<keyword evidence="5" id="KW-1185">Reference proteome</keyword>
<dbReference type="Proteomes" id="UP000196640">
    <property type="component" value="Unassembled WGS sequence"/>
</dbReference>
<dbReference type="OrthoDB" id="8326226at2"/>
<dbReference type="GO" id="GO:0000155">
    <property type="term" value="F:phosphorelay sensor kinase activity"/>
    <property type="evidence" value="ECO:0007669"/>
    <property type="project" value="InterPro"/>
</dbReference>
<evidence type="ECO:0000259" key="1">
    <source>
        <dbReference type="Pfam" id="PF07475"/>
    </source>
</evidence>
<protein>
    <submittedName>
        <fullName evidence="3">Serine kinase</fullName>
    </submittedName>
</protein>
<feature type="domain" description="HPr kinase/phosphorylase C-terminal" evidence="1">
    <location>
        <begin position="16"/>
        <end position="90"/>
    </location>
</feature>
<dbReference type="GO" id="GO:0006109">
    <property type="term" value="P:regulation of carbohydrate metabolic process"/>
    <property type="evidence" value="ECO:0007669"/>
    <property type="project" value="InterPro"/>
</dbReference>
<evidence type="ECO:0000313" key="5">
    <source>
        <dbReference type="Proteomes" id="UP000214673"/>
    </source>
</evidence>
<dbReference type="Pfam" id="PF07475">
    <property type="entry name" value="Hpr_kinase_C"/>
    <property type="match status" value="1"/>
</dbReference>
<dbReference type="GO" id="GO:0005524">
    <property type="term" value="F:ATP binding"/>
    <property type="evidence" value="ECO:0007669"/>
    <property type="project" value="InterPro"/>
</dbReference>
<keyword evidence="3" id="KW-0808">Transferase</keyword>
<dbReference type="SUPFAM" id="SSF53795">
    <property type="entry name" value="PEP carboxykinase-like"/>
    <property type="match status" value="1"/>
</dbReference>
<reference evidence="4 5" key="1">
    <citation type="submission" date="2016-11" db="EMBL/GenBank/DDBJ databases">
        <title>Comparison of Traditional DNA-DNA Hybridization with In Silico Genomic Analysis.</title>
        <authorList>
            <person name="Nicholson A.C."/>
            <person name="Sammons S."/>
            <person name="Humrighouse B.W."/>
            <person name="Graziano J."/>
            <person name="Lasker B."/>
            <person name="Whitney A.M."/>
            <person name="Mcquiston J.R."/>
        </authorList>
    </citation>
    <scope>NUCLEOTIDE SEQUENCE [LARGE SCALE GENOMIC DNA]</scope>
    <source>
        <strain evidence="2 5">H1892</strain>
        <strain evidence="3 4">H2381</strain>
    </source>
</reference>
<proteinExistence type="predicted"/>